<dbReference type="Proteomes" id="UP001296921">
    <property type="component" value="Unassembled WGS sequence"/>
</dbReference>
<evidence type="ECO:0000313" key="1">
    <source>
        <dbReference type="EMBL" id="MBK5145599.1"/>
    </source>
</evidence>
<organism evidence="1 2">
    <name type="scientific">Limnobaculum allomyrinae</name>
    <dbReference type="NCBI Taxonomy" id="2791986"/>
    <lineage>
        <taxon>Bacteria</taxon>
        <taxon>Pseudomonadati</taxon>
        <taxon>Pseudomonadota</taxon>
        <taxon>Gammaproteobacteria</taxon>
        <taxon>Enterobacterales</taxon>
        <taxon>Budviciaceae</taxon>
        <taxon>Limnobaculum</taxon>
    </lineage>
</organism>
<name>A0ABS1IV25_9GAMM</name>
<reference evidence="1 2" key="1">
    <citation type="submission" date="2020-11" db="EMBL/GenBank/DDBJ databases">
        <title>Insectihabitans protaetiae gen. nov. sp. nov. and Insectihabitans allomyrinae sp. nov., isolated from larvae of Protaetia brevitarsis seulensis and Allomyrina dichotoma, respectively.</title>
        <authorList>
            <person name="Lee S.D."/>
            <person name="Byeon Y.-S."/>
            <person name="Kim S.-M."/>
            <person name="Yang H.L."/>
            <person name="Kim I.S."/>
        </authorList>
    </citation>
    <scope>NUCLEOTIDE SEQUENCE [LARGE SCALE GENOMIC DNA]</scope>
    <source>
        <strain evidence="1 2">BWR-B9</strain>
    </source>
</reference>
<sequence>MTPGFVATELIIWLNEHKIIRPGYTTLQELVSRVLSDERQRLGCILTEQLDDATIVDLDKLIERAILEPLHRKACDILPVLNISQQNLLYYASLASHGQ</sequence>
<comment type="caution">
    <text evidence="1">The sequence shown here is derived from an EMBL/GenBank/DDBJ whole genome shotgun (WGS) entry which is preliminary data.</text>
</comment>
<keyword evidence="2" id="KW-1185">Reference proteome</keyword>
<gene>
    <name evidence="1" type="ORF">I2494_18145</name>
</gene>
<protein>
    <submittedName>
        <fullName evidence="1">Uncharacterized protein</fullName>
    </submittedName>
</protein>
<dbReference type="EMBL" id="JADRCR010000012">
    <property type="protein sequence ID" value="MBK5145599.1"/>
    <property type="molecule type" value="Genomic_DNA"/>
</dbReference>
<evidence type="ECO:0000313" key="2">
    <source>
        <dbReference type="Proteomes" id="UP001296921"/>
    </source>
</evidence>
<accession>A0ABS1IV25</accession>
<dbReference type="RefSeq" id="WP_218468477.1">
    <property type="nucleotide sequence ID" value="NZ_JADRCR010000012.1"/>
</dbReference>
<proteinExistence type="predicted"/>